<dbReference type="AlphaFoldDB" id="A0A1Y3P477"/>
<dbReference type="EMBL" id="LOHF01000010">
    <property type="protein sequence ID" value="OUM73341.1"/>
    <property type="molecule type" value="Genomic_DNA"/>
</dbReference>
<protein>
    <recommendedName>
        <fullName evidence="3">Sel1 repeat family protein</fullName>
    </recommendedName>
</protein>
<evidence type="ECO:0000313" key="2">
    <source>
        <dbReference type="Proteomes" id="UP000195440"/>
    </source>
</evidence>
<accession>A0A1Y3P477</accession>
<dbReference type="Gene3D" id="1.25.40.10">
    <property type="entry name" value="Tetratricopeptide repeat domain"/>
    <property type="match status" value="1"/>
</dbReference>
<dbReference type="PANTHER" id="PTHR43628">
    <property type="entry name" value="ACTIVATOR OF C KINASE PROTEIN 1-RELATED"/>
    <property type="match status" value="1"/>
</dbReference>
<keyword evidence="2" id="KW-1185">Reference proteome</keyword>
<sequence length="322" mass="35229">MTRNLVSTALLVALTGCQSLGDMGRSTADYIKEARNKPTPMERYLEDQRNPYKPLGTFDFSQDDSQSQACRRASYGRAVAPAAWEIVKRGSDAGNATCRHVLGTFYESGNGVAQDIGMARSLYIEAAKDDPYAYVELGRMKRDGIGEPTDPVKARDDFRLAGRAGVVALGGMMEQGQGGANDSHGALKLYIETTQKYGDAAWQAMRPLLSKGLELDAGQMQKYNRLWTEDLMRQQRYLLASSNVFEHIKGSGQTFTVTVGYQFKAGQPYPKKYLVKSCGDPVIDSLVVSALRGLRVDDPFLVPAGKDIPVIQAPIVLQPSAD</sequence>
<dbReference type="RefSeq" id="WP_087268099.1">
    <property type="nucleotide sequence ID" value="NZ_CP167995.1"/>
</dbReference>
<reference evidence="1 2" key="1">
    <citation type="journal article" date="2017" name="Syst. Appl. Microbiol.">
        <title>Pseudomonas caspiana sp. nov., a citrus pathogen in the Pseudomonas syringae phylogenetic group.</title>
        <authorList>
            <person name="Busquets A."/>
            <person name="Gomila M."/>
            <person name="Beiki F."/>
            <person name="Mulet M."/>
            <person name="Rahimian H."/>
            <person name="Garcia-Valdes E."/>
            <person name="Lalucat J."/>
        </authorList>
    </citation>
    <scope>NUCLEOTIDE SEQUENCE [LARGE SCALE GENOMIC DNA]</scope>
    <source>
        <strain evidence="1 2">FBF102</strain>
    </source>
</reference>
<dbReference type="OrthoDB" id="7004563at2"/>
<gene>
    <name evidence="1" type="ORF">AUC60_13605</name>
</gene>
<proteinExistence type="predicted"/>
<evidence type="ECO:0000313" key="1">
    <source>
        <dbReference type="EMBL" id="OUM73341.1"/>
    </source>
</evidence>
<name>A0A1Y3P477_9PSED</name>
<evidence type="ECO:0008006" key="3">
    <source>
        <dbReference type="Google" id="ProtNLM"/>
    </source>
</evidence>
<dbReference type="PANTHER" id="PTHR43628:SF1">
    <property type="entry name" value="CHITIN SYNTHASE REGULATORY FACTOR 2-RELATED"/>
    <property type="match status" value="1"/>
</dbReference>
<dbReference type="PROSITE" id="PS51257">
    <property type="entry name" value="PROKAR_LIPOPROTEIN"/>
    <property type="match status" value="1"/>
</dbReference>
<organism evidence="1 2">
    <name type="scientific">Pseudomonas caspiana</name>
    <dbReference type="NCBI Taxonomy" id="1451454"/>
    <lineage>
        <taxon>Bacteria</taxon>
        <taxon>Pseudomonadati</taxon>
        <taxon>Pseudomonadota</taxon>
        <taxon>Gammaproteobacteria</taxon>
        <taxon>Pseudomonadales</taxon>
        <taxon>Pseudomonadaceae</taxon>
        <taxon>Pseudomonas</taxon>
    </lineage>
</organism>
<comment type="caution">
    <text evidence="1">The sequence shown here is derived from an EMBL/GenBank/DDBJ whole genome shotgun (WGS) entry which is preliminary data.</text>
</comment>
<dbReference type="InterPro" id="IPR052945">
    <property type="entry name" value="Mitotic_Regulator"/>
</dbReference>
<dbReference type="SUPFAM" id="SSF81901">
    <property type="entry name" value="HCP-like"/>
    <property type="match status" value="1"/>
</dbReference>
<dbReference type="InterPro" id="IPR011990">
    <property type="entry name" value="TPR-like_helical_dom_sf"/>
</dbReference>
<dbReference type="Proteomes" id="UP000195440">
    <property type="component" value="Unassembled WGS sequence"/>
</dbReference>